<keyword evidence="2" id="KW-1185">Reference proteome</keyword>
<dbReference type="InterPro" id="IPR028994">
    <property type="entry name" value="Integrin_alpha_N"/>
</dbReference>
<organism evidence="1 2">
    <name type="scientific">Absidia repens</name>
    <dbReference type="NCBI Taxonomy" id="90262"/>
    <lineage>
        <taxon>Eukaryota</taxon>
        <taxon>Fungi</taxon>
        <taxon>Fungi incertae sedis</taxon>
        <taxon>Mucoromycota</taxon>
        <taxon>Mucoromycotina</taxon>
        <taxon>Mucoromycetes</taxon>
        <taxon>Mucorales</taxon>
        <taxon>Cunninghamellaceae</taxon>
        <taxon>Absidia</taxon>
    </lineage>
</organism>
<reference evidence="1 2" key="1">
    <citation type="submission" date="2016-07" db="EMBL/GenBank/DDBJ databases">
        <title>Pervasive Adenine N6-methylation of Active Genes in Fungi.</title>
        <authorList>
            <consortium name="DOE Joint Genome Institute"/>
            <person name="Mondo S.J."/>
            <person name="Dannebaum R.O."/>
            <person name="Kuo R.C."/>
            <person name="Labutti K."/>
            <person name="Haridas S."/>
            <person name="Kuo A."/>
            <person name="Salamov A."/>
            <person name="Ahrendt S.R."/>
            <person name="Lipzen A."/>
            <person name="Sullivan W."/>
            <person name="Andreopoulos W.B."/>
            <person name="Clum A."/>
            <person name="Lindquist E."/>
            <person name="Daum C."/>
            <person name="Ramamoorthy G.K."/>
            <person name="Gryganskyi A."/>
            <person name="Culley D."/>
            <person name="Magnuson J.K."/>
            <person name="James T.Y."/>
            <person name="O'Malley M.A."/>
            <person name="Stajich J.E."/>
            <person name="Spatafora J.W."/>
            <person name="Visel A."/>
            <person name="Grigoriev I.V."/>
        </authorList>
    </citation>
    <scope>NUCLEOTIDE SEQUENCE [LARGE SCALE GENOMIC DNA]</scope>
    <source>
        <strain evidence="1 2">NRRL 1336</strain>
    </source>
</reference>
<dbReference type="Proteomes" id="UP000193560">
    <property type="component" value="Unassembled WGS sequence"/>
</dbReference>
<protein>
    <submittedName>
        <fullName evidence="1">Uncharacterized protein</fullName>
    </submittedName>
</protein>
<evidence type="ECO:0000313" key="1">
    <source>
        <dbReference type="EMBL" id="ORZ18005.1"/>
    </source>
</evidence>
<sequence length="307" mass="34596">MAHTERHWTLCIDKLWSTQLKDPINCLTIGKPFIEDLSEENDILIGTTAGRGAVQTLNLQYLTGHGAKDLVVGDADGVVTLFSKQQILTKRPVVGGYEIIVGDTSGMISSFRQHDNLWKFNLEQWSRKMAADGTVKGSTISTVTCIHSARLTDLFGLQMSCLLMCSGNFLTERTKRRIMNDTVTKSRRTMDRKLDSPQVLLGGQDGNIYVMIDFEIYPWLRVGYYINQIICFRPSGLPDHEADLVICMGHSNEIKICHNGEIIADVETRDWPHTMTMGDVNTDGKDELVVGLLDQSVEVYRYRVDYL</sequence>
<name>A0A1X2IKA8_9FUNG</name>
<comment type="caution">
    <text evidence="1">The sequence shown here is derived from an EMBL/GenBank/DDBJ whole genome shotgun (WGS) entry which is preliminary data.</text>
</comment>
<gene>
    <name evidence="1" type="ORF">BCR42DRAFT_412950</name>
</gene>
<accession>A0A1X2IKA8</accession>
<dbReference type="AlphaFoldDB" id="A0A1X2IKA8"/>
<dbReference type="OrthoDB" id="2123049at2759"/>
<dbReference type="EMBL" id="MCGE01000009">
    <property type="protein sequence ID" value="ORZ18005.1"/>
    <property type="molecule type" value="Genomic_DNA"/>
</dbReference>
<evidence type="ECO:0000313" key="2">
    <source>
        <dbReference type="Proteomes" id="UP000193560"/>
    </source>
</evidence>
<dbReference type="SUPFAM" id="SSF69318">
    <property type="entry name" value="Integrin alpha N-terminal domain"/>
    <property type="match status" value="1"/>
</dbReference>
<proteinExistence type="predicted"/>